<sequence length="125" mass="14046">MNDDKNPGSIPVEVARQMVDAYTRYNKEHPSDAYTKAVWFPLEQIERIYTTLKEQNADGLRVYFGQYTKETVADLPDDYIGRNTVIFVPTTQGKGYGGEVHDDDLSVDPENKGEICPHSCDGTAL</sequence>
<dbReference type="OrthoDB" id="662966at2"/>
<comment type="caution">
    <text evidence="1">The sequence shown here is derived from an EMBL/GenBank/DDBJ whole genome shotgun (WGS) entry which is preliminary data.</text>
</comment>
<dbReference type="Proteomes" id="UP000245379">
    <property type="component" value="Unassembled WGS sequence"/>
</dbReference>
<accession>A0A317ENQ4</accession>
<dbReference type="AlphaFoldDB" id="A0A317ENQ4"/>
<organism evidence="1 2">
    <name type="scientific">Pedobacter yonginense</name>
    <dbReference type="NCBI Taxonomy" id="651869"/>
    <lineage>
        <taxon>Bacteria</taxon>
        <taxon>Pseudomonadati</taxon>
        <taxon>Bacteroidota</taxon>
        <taxon>Sphingobacteriia</taxon>
        <taxon>Sphingobacteriales</taxon>
        <taxon>Sphingobacteriaceae</taxon>
        <taxon>Pedobacter</taxon>
    </lineage>
</organism>
<name>A0A317ENQ4_9SPHI</name>
<reference evidence="1 2" key="1">
    <citation type="submission" date="2018-05" db="EMBL/GenBank/DDBJ databases">
        <title>Pedobacter paludis sp. nov., isolated from wetland soil.</title>
        <authorList>
            <person name="Zhang Y."/>
            <person name="Wang G."/>
        </authorList>
    </citation>
    <scope>NUCLEOTIDE SEQUENCE [LARGE SCALE GENOMIC DNA]</scope>
    <source>
        <strain evidence="1 2">KCTC22721</strain>
    </source>
</reference>
<evidence type="ECO:0000313" key="1">
    <source>
        <dbReference type="EMBL" id="PWS27579.1"/>
    </source>
</evidence>
<evidence type="ECO:0000313" key="2">
    <source>
        <dbReference type="Proteomes" id="UP000245379"/>
    </source>
</evidence>
<keyword evidence="2" id="KW-1185">Reference proteome</keyword>
<proteinExistence type="predicted"/>
<protein>
    <submittedName>
        <fullName evidence="1">Uncharacterized protein</fullName>
    </submittedName>
</protein>
<gene>
    <name evidence="1" type="ORF">DHW03_08290</name>
</gene>
<dbReference type="EMBL" id="QGNZ01000002">
    <property type="protein sequence ID" value="PWS27579.1"/>
    <property type="molecule type" value="Genomic_DNA"/>
</dbReference>
<dbReference type="RefSeq" id="WP_109925287.1">
    <property type="nucleotide sequence ID" value="NZ_QGNZ01000002.1"/>
</dbReference>